<dbReference type="GO" id="GO:0015833">
    <property type="term" value="P:peptide transport"/>
    <property type="evidence" value="ECO:0007669"/>
    <property type="project" value="TreeGrafter"/>
</dbReference>
<evidence type="ECO:0000259" key="4">
    <source>
        <dbReference type="Pfam" id="PF00496"/>
    </source>
</evidence>
<dbReference type="RefSeq" id="WP_109009972.1">
    <property type="nucleotide sequence ID" value="NZ_BDUD01000001.1"/>
</dbReference>
<accession>A0A2R5FN71</accession>
<evidence type="ECO:0000256" key="3">
    <source>
        <dbReference type="ARBA" id="ARBA00022729"/>
    </source>
</evidence>
<dbReference type="Gene3D" id="3.40.190.10">
    <property type="entry name" value="Periplasmic binding protein-like II"/>
    <property type="match status" value="1"/>
</dbReference>
<dbReference type="AlphaFoldDB" id="A0A2R5FN71"/>
<protein>
    <submittedName>
        <fullName evidence="5">Extracellular solute-binding protein</fullName>
    </submittedName>
</protein>
<dbReference type="Pfam" id="PF00496">
    <property type="entry name" value="SBP_bac_5"/>
    <property type="match status" value="1"/>
</dbReference>
<dbReference type="CDD" id="cd08500">
    <property type="entry name" value="PBP2_NikA_DppA_OppA_like_4"/>
    <property type="match status" value="1"/>
</dbReference>
<evidence type="ECO:0000256" key="2">
    <source>
        <dbReference type="ARBA" id="ARBA00022448"/>
    </source>
</evidence>
<dbReference type="GO" id="GO:0043190">
    <property type="term" value="C:ATP-binding cassette (ABC) transporter complex"/>
    <property type="evidence" value="ECO:0007669"/>
    <property type="project" value="InterPro"/>
</dbReference>
<feature type="domain" description="Solute-binding protein family 5" evidence="4">
    <location>
        <begin position="84"/>
        <end position="488"/>
    </location>
</feature>
<dbReference type="PANTHER" id="PTHR30290:SF9">
    <property type="entry name" value="OLIGOPEPTIDE-BINDING PROTEIN APPA"/>
    <property type="match status" value="1"/>
</dbReference>
<dbReference type="SUPFAM" id="SSF53850">
    <property type="entry name" value="Periplasmic binding protein-like II"/>
    <property type="match status" value="1"/>
</dbReference>
<dbReference type="PANTHER" id="PTHR30290">
    <property type="entry name" value="PERIPLASMIC BINDING COMPONENT OF ABC TRANSPORTER"/>
    <property type="match status" value="1"/>
</dbReference>
<reference evidence="5 6" key="1">
    <citation type="submission" date="2017-06" db="EMBL/GenBank/DDBJ databases">
        <title>Genome sequencing of cyanobaciteial culture collection at National Institute for Environmental Studies (NIES).</title>
        <authorList>
            <person name="Hirose Y."/>
            <person name="Shimura Y."/>
            <person name="Fujisawa T."/>
            <person name="Nakamura Y."/>
            <person name="Kawachi M."/>
        </authorList>
    </citation>
    <scope>NUCLEOTIDE SEQUENCE [LARGE SCALE GENOMIC DNA]</scope>
    <source>
        <strain evidence="5 6">NIES-4072</strain>
    </source>
</reference>
<dbReference type="Proteomes" id="UP000245124">
    <property type="component" value="Unassembled WGS sequence"/>
</dbReference>
<dbReference type="EMBL" id="BDUD01000001">
    <property type="protein sequence ID" value="GBG20227.1"/>
    <property type="molecule type" value="Genomic_DNA"/>
</dbReference>
<comment type="similarity">
    <text evidence="1">Belongs to the bacterial solute-binding protein 5 family.</text>
</comment>
<keyword evidence="3" id="KW-0732">Signal</keyword>
<dbReference type="InterPro" id="IPR030678">
    <property type="entry name" value="Peptide/Ni-bd"/>
</dbReference>
<dbReference type="PIRSF" id="PIRSF002741">
    <property type="entry name" value="MppA"/>
    <property type="match status" value="1"/>
</dbReference>
<organism evidence="5 6">
    <name type="scientific">Nostoc commune NIES-4072</name>
    <dbReference type="NCBI Taxonomy" id="2005467"/>
    <lineage>
        <taxon>Bacteria</taxon>
        <taxon>Bacillati</taxon>
        <taxon>Cyanobacteriota</taxon>
        <taxon>Cyanophyceae</taxon>
        <taxon>Nostocales</taxon>
        <taxon>Nostocaceae</taxon>
        <taxon>Nostoc</taxon>
    </lineage>
</organism>
<gene>
    <name evidence="5" type="ORF">NIES4072_39020</name>
</gene>
<dbReference type="InterPro" id="IPR039424">
    <property type="entry name" value="SBP_5"/>
</dbReference>
<keyword evidence="2" id="KW-0813">Transport</keyword>
<proteinExistence type="inferred from homology"/>
<evidence type="ECO:0000256" key="1">
    <source>
        <dbReference type="ARBA" id="ARBA00005695"/>
    </source>
</evidence>
<sequence length="600" mass="67731">MKYFPIFYIIKRFFLPIILVLTTAITITACNPSNFKTAAAQVPQLVLSTTTDPKTFNLALIQESPNISGFTYEALATQNGITKEIQPALAESWELSPDKLRFVFTLREGLKWSDGQPLTADDVVFSFNDIYMNKRIPTYTQDALRIGISKAFLKVRKIDERRVEFILPEPFSPFLRSIAAGVGILPEHALRAAVEAKNSNGKPVFMSTWGTDTDPKKIIVNGPYTIESYSANQRVTFRRNPYYWRQKDAQGKQLPYIERIIWQIVESPDTALLQFRSGGLDLLEIGPGSFQLLKRQEKQGNFTIKNAGPDTGTSFITFNLNKGSRNGKPVVDPIKSRIFNNVAFRQAVAYAIDRQTMINNTLRGLGEPQNSPISVPSPYYLSPKEGLKTYDYNPEKAKQLLLGAGFKYDDKGQLLDADGNRVRFTMMAVAGNRPTITPKIQQDLGKIGIKVDLQFLDFSIIGEKISNTLDWECWYGAITGGIEPQDGFNVWSVDGNFHVFNQKAQAGQSPTVGWKATDWEQKIEDLYIKGAREFDETKRKAIYAETQQLSQEYLPFIHLFNSLALVAVRNTIENIKYSAIGSYNWNLYELKVAEDKKVSH</sequence>
<dbReference type="OrthoDB" id="9796817at2"/>
<comment type="caution">
    <text evidence="5">The sequence shown here is derived from an EMBL/GenBank/DDBJ whole genome shotgun (WGS) entry which is preliminary data.</text>
</comment>
<dbReference type="GO" id="GO:0042597">
    <property type="term" value="C:periplasmic space"/>
    <property type="evidence" value="ECO:0007669"/>
    <property type="project" value="UniProtKB-ARBA"/>
</dbReference>
<dbReference type="Gene3D" id="3.10.105.10">
    <property type="entry name" value="Dipeptide-binding Protein, Domain 3"/>
    <property type="match status" value="1"/>
</dbReference>
<dbReference type="PROSITE" id="PS51257">
    <property type="entry name" value="PROKAR_LIPOPROTEIN"/>
    <property type="match status" value="1"/>
</dbReference>
<evidence type="ECO:0000313" key="5">
    <source>
        <dbReference type="EMBL" id="GBG20227.1"/>
    </source>
</evidence>
<evidence type="ECO:0000313" key="6">
    <source>
        <dbReference type="Proteomes" id="UP000245124"/>
    </source>
</evidence>
<dbReference type="InterPro" id="IPR000914">
    <property type="entry name" value="SBP_5_dom"/>
</dbReference>
<name>A0A2R5FN71_NOSCO</name>
<dbReference type="GO" id="GO:1904680">
    <property type="term" value="F:peptide transmembrane transporter activity"/>
    <property type="evidence" value="ECO:0007669"/>
    <property type="project" value="TreeGrafter"/>
</dbReference>
<keyword evidence="6" id="KW-1185">Reference proteome</keyword>